<feature type="compositionally biased region" description="Basic and acidic residues" evidence="1">
    <location>
        <begin position="65"/>
        <end position="86"/>
    </location>
</feature>
<gene>
    <name evidence="2" type="ORF">GP486_004234</name>
</gene>
<reference evidence="2" key="1">
    <citation type="submission" date="2021-03" db="EMBL/GenBank/DDBJ databases">
        <title>Comparative genomics and phylogenomic investigation of the class Geoglossomycetes provide insights into ecological specialization and systematics.</title>
        <authorList>
            <person name="Melie T."/>
            <person name="Pirro S."/>
            <person name="Miller A.N."/>
            <person name="Quandt A."/>
        </authorList>
    </citation>
    <scope>NUCLEOTIDE SEQUENCE</scope>
    <source>
        <strain evidence="2">CAQ_001_2017</strain>
    </source>
</reference>
<protein>
    <submittedName>
        <fullName evidence="2">Uncharacterized protein</fullName>
    </submittedName>
</protein>
<dbReference type="AlphaFoldDB" id="A0A9P8LBR8"/>
<dbReference type="EMBL" id="JAGHQM010000645">
    <property type="protein sequence ID" value="KAH0559247.1"/>
    <property type="molecule type" value="Genomic_DNA"/>
</dbReference>
<comment type="caution">
    <text evidence="2">The sequence shown here is derived from an EMBL/GenBank/DDBJ whole genome shotgun (WGS) entry which is preliminary data.</text>
</comment>
<keyword evidence="3" id="KW-1185">Reference proteome</keyword>
<accession>A0A9P8LBR8</accession>
<name>A0A9P8LBR8_9PEZI</name>
<evidence type="ECO:0000313" key="3">
    <source>
        <dbReference type="Proteomes" id="UP000750711"/>
    </source>
</evidence>
<feature type="region of interest" description="Disordered" evidence="1">
    <location>
        <begin position="1"/>
        <end position="178"/>
    </location>
</feature>
<evidence type="ECO:0000256" key="1">
    <source>
        <dbReference type="SAM" id="MobiDB-lite"/>
    </source>
</evidence>
<dbReference type="Proteomes" id="UP000750711">
    <property type="component" value="Unassembled WGS sequence"/>
</dbReference>
<organism evidence="2 3">
    <name type="scientific">Trichoglossum hirsutum</name>
    <dbReference type="NCBI Taxonomy" id="265104"/>
    <lineage>
        <taxon>Eukaryota</taxon>
        <taxon>Fungi</taxon>
        <taxon>Dikarya</taxon>
        <taxon>Ascomycota</taxon>
        <taxon>Pezizomycotina</taxon>
        <taxon>Geoglossomycetes</taxon>
        <taxon>Geoglossales</taxon>
        <taxon>Geoglossaceae</taxon>
        <taxon>Trichoglossum</taxon>
    </lineage>
</organism>
<proteinExistence type="predicted"/>
<evidence type="ECO:0000313" key="2">
    <source>
        <dbReference type="EMBL" id="KAH0559247.1"/>
    </source>
</evidence>
<sequence length="178" mass="18826">MPGANSYPANLVDPQLDSLRTPSRNCADDNASTASIKSGIAPAVSGMPGSFAGSGASGDESPLDMLDKTDSREGEIDEKAAERADEGDSPSGGKSDGLQYSEHERKSVCNTGEISPARCSANGVHQHDQRFHRQHHGQTGSEHLRTAGTADSDRHTTDEPNIGPDAPDTSRCWRNDDP</sequence>
<feature type="compositionally biased region" description="Polar residues" evidence="1">
    <location>
        <begin position="18"/>
        <end position="36"/>
    </location>
</feature>